<keyword evidence="5" id="KW-1133">Transmembrane helix</keyword>
<feature type="transmembrane region" description="Helical" evidence="5">
    <location>
        <begin position="469"/>
        <end position="489"/>
    </location>
</feature>
<dbReference type="Gene3D" id="3.50.50.60">
    <property type="entry name" value="FAD/NAD(P)-binding domain"/>
    <property type="match status" value="2"/>
</dbReference>
<dbReference type="PANTHER" id="PTHR42877">
    <property type="entry name" value="L-ORNITHINE N(5)-MONOOXYGENASE-RELATED"/>
    <property type="match status" value="1"/>
</dbReference>
<evidence type="ECO:0000313" key="7">
    <source>
        <dbReference type="Proteomes" id="UP000663836"/>
    </source>
</evidence>
<dbReference type="GO" id="GO:0004499">
    <property type="term" value="F:N,N-dimethylaniline monooxygenase activity"/>
    <property type="evidence" value="ECO:0007669"/>
    <property type="project" value="InterPro"/>
</dbReference>
<feature type="non-terminal residue" evidence="6">
    <location>
        <position position="1"/>
    </location>
</feature>
<keyword evidence="4" id="KW-0560">Oxidoreductase</keyword>
<dbReference type="InterPro" id="IPR020946">
    <property type="entry name" value="Flavin_mOase-like"/>
</dbReference>
<evidence type="ECO:0008006" key="8">
    <source>
        <dbReference type="Google" id="ProtNLM"/>
    </source>
</evidence>
<feature type="transmembrane region" description="Helical" evidence="5">
    <location>
        <begin position="184"/>
        <end position="212"/>
    </location>
</feature>
<comment type="caution">
    <text evidence="6">The sequence shown here is derived from an EMBL/GenBank/DDBJ whole genome shotgun (WGS) entry which is preliminary data.</text>
</comment>
<dbReference type="SUPFAM" id="SSF51905">
    <property type="entry name" value="FAD/NAD(P)-binding domain"/>
    <property type="match status" value="2"/>
</dbReference>
<evidence type="ECO:0000256" key="1">
    <source>
        <dbReference type="ARBA" id="ARBA00010139"/>
    </source>
</evidence>
<sequence>DWYSTLQKSNVKLITNRIKQIKSHSIITYDGDEYPVDIIIWSTGFQTQKFALPIYGINGCSLAEQWSETVQAYRGITVPNFPNLFILLGPNSRLGHSSVIIMLEAQLEYMVETLLYIDKNNLQSFSIKQNVHDEYNQWIQSKLHKTVWYLGGCHSWYQNVKGTVTTIWPDFTWIYYLLMKKLDLLLLILGFLIVLGTSLVLGLIGHFFYWLLYDSFGRYEKRAKRKLKCINNQRDDEYYVIIIGTGFSGLGMAIKMNDLGMDNYILIERYGHVGGTWYANKYPGCACDVPSNLYSFSFEPNPKWSHYFSRQPEIAEYLEYCTDKYNIRRHIHFNTNVTKLKWIEEQKLWQVTTQSNSQEKIFYARSIVLGSGPLSNASYPTDIPGIDKFEGQMCHTAEWDQSIDVKNKRVAVIGTGASAIQTVPEIQQMNVSQLLVFQRTPPWVIPRLDRSITDWEKNLLKRFPIIQKLIRVIIYWIIESVALSFAYRWSLKFINDKLVKYNLERQVKDIELRKKVTPTWEFGCKRMLITNDWYSTLQKSNVKLITNRIKQIKSHSIITYDGDEYPVDIIIWS</sequence>
<keyword evidence="5" id="KW-0812">Transmembrane</keyword>
<evidence type="ECO:0000256" key="2">
    <source>
        <dbReference type="ARBA" id="ARBA00022630"/>
    </source>
</evidence>
<accession>A0A819Y7R3</accession>
<name>A0A819Y7R3_9BILA</name>
<feature type="non-terminal residue" evidence="6">
    <location>
        <position position="573"/>
    </location>
</feature>
<gene>
    <name evidence="6" type="ORF">JBS370_LOCUS33985</name>
</gene>
<dbReference type="AlphaFoldDB" id="A0A819Y7R3"/>
<dbReference type="InterPro" id="IPR051209">
    <property type="entry name" value="FAD-bind_Monooxygenase_sf"/>
</dbReference>
<dbReference type="Pfam" id="PF00743">
    <property type="entry name" value="FMO-like"/>
    <property type="match status" value="1"/>
</dbReference>
<organism evidence="6 7">
    <name type="scientific">Rotaria sordida</name>
    <dbReference type="NCBI Taxonomy" id="392033"/>
    <lineage>
        <taxon>Eukaryota</taxon>
        <taxon>Metazoa</taxon>
        <taxon>Spiralia</taxon>
        <taxon>Gnathifera</taxon>
        <taxon>Rotifera</taxon>
        <taxon>Eurotatoria</taxon>
        <taxon>Bdelloidea</taxon>
        <taxon>Philodinida</taxon>
        <taxon>Philodinidae</taxon>
        <taxon>Rotaria</taxon>
    </lineage>
</organism>
<dbReference type="Proteomes" id="UP000663836">
    <property type="component" value="Unassembled WGS sequence"/>
</dbReference>
<protein>
    <recommendedName>
        <fullName evidence="8">Flavin-containing monooxygenase</fullName>
    </recommendedName>
</protein>
<dbReference type="GO" id="GO:0050660">
    <property type="term" value="F:flavin adenine dinucleotide binding"/>
    <property type="evidence" value="ECO:0007669"/>
    <property type="project" value="InterPro"/>
</dbReference>
<keyword evidence="3" id="KW-0274">FAD</keyword>
<dbReference type="GO" id="GO:0050661">
    <property type="term" value="F:NADP binding"/>
    <property type="evidence" value="ECO:0007669"/>
    <property type="project" value="InterPro"/>
</dbReference>
<keyword evidence="5" id="KW-0472">Membrane</keyword>
<evidence type="ECO:0000256" key="4">
    <source>
        <dbReference type="ARBA" id="ARBA00023002"/>
    </source>
</evidence>
<dbReference type="InterPro" id="IPR036188">
    <property type="entry name" value="FAD/NAD-bd_sf"/>
</dbReference>
<dbReference type="EMBL" id="CAJOBD010010325">
    <property type="protein sequence ID" value="CAF4150912.1"/>
    <property type="molecule type" value="Genomic_DNA"/>
</dbReference>
<evidence type="ECO:0000313" key="6">
    <source>
        <dbReference type="EMBL" id="CAF4150912.1"/>
    </source>
</evidence>
<evidence type="ECO:0000256" key="5">
    <source>
        <dbReference type="SAM" id="Phobius"/>
    </source>
</evidence>
<evidence type="ECO:0000256" key="3">
    <source>
        <dbReference type="ARBA" id="ARBA00022827"/>
    </source>
</evidence>
<keyword evidence="2" id="KW-0285">Flavoprotein</keyword>
<comment type="similarity">
    <text evidence="1">Belongs to the FAD-binding monooxygenase family.</text>
</comment>
<dbReference type="PANTHER" id="PTHR42877:SF4">
    <property type="entry name" value="FAD_NAD(P)-BINDING DOMAIN-CONTAINING PROTEIN-RELATED"/>
    <property type="match status" value="1"/>
</dbReference>
<reference evidence="6" key="1">
    <citation type="submission" date="2021-02" db="EMBL/GenBank/DDBJ databases">
        <authorList>
            <person name="Nowell W R."/>
        </authorList>
    </citation>
    <scope>NUCLEOTIDE SEQUENCE</scope>
</reference>
<proteinExistence type="inferred from homology"/>